<dbReference type="GO" id="GO:0016020">
    <property type="term" value="C:membrane"/>
    <property type="evidence" value="ECO:0007669"/>
    <property type="project" value="UniProtKB-SubCell"/>
</dbReference>
<feature type="transmembrane region" description="Helical" evidence="7">
    <location>
        <begin position="21"/>
        <end position="45"/>
    </location>
</feature>
<feature type="transmembrane region" description="Helical" evidence="7">
    <location>
        <begin position="141"/>
        <end position="160"/>
    </location>
</feature>
<dbReference type="PROSITE" id="PS50216">
    <property type="entry name" value="DHHC"/>
    <property type="match status" value="1"/>
</dbReference>
<dbReference type="Proteomes" id="UP000015104">
    <property type="component" value="Unassembled WGS sequence"/>
</dbReference>
<evidence type="ECO:0000256" key="4">
    <source>
        <dbReference type="ARBA" id="ARBA00022989"/>
    </source>
</evidence>
<reference evidence="10" key="1">
    <citation type="submission" date="2011-08" db="EMBL/GenBank/DDBJ databases">
        <authorList>
            <person name="Rombauts S."/>
        </authorList>
    </citation>
    <scope>NUCLEOTIDE SEQUENCE</scope>
    <source>
        <strain evidence="10">London</strain>
    </source>
</reference>
<dbReference type="eggNOG" id="KOG1311">
    <property type="taxonomic scope" value="Eukaryota"/>
</dbReference>
<dbReference type="EC" id="2.3.1.225" evidence="7"/>
<dbReference type="AlphaFoldDB" id="T1KLK0"/>
<accession>T1KLK0</accession>
<proteinExistence type="inferred from homology"/>
<dbReference type="EMBL" id="CAEY01000211">
    <property type="status" value="NOT_ANNOTATED_CDS"/>
    <property type="molecule type" value="Genomic_DNA"/>
</dbReference>
<dbReference type="EnsemblMetazoa" id="tetur14g02710.1">
    <property type="protein sequence ID" value="tetur14g02710.1"/>
    <property type="gene ID" value="tetur14g02710"/>
</dbReference>
<dbReference type="GO" id="GO:0019706">
    <property type="term" value="F:protein-cysteine S-palmitoyltransferase activity"/>
    <property type="evidence" value="ECO:0007669"/>
    <property type="project" value="UniProtKB-EC"/>
</dbReference>
<evidence type="ECO:0000313" key="10">
    <source>
        <dbReference type="Proteomes" id="UP000015104"/>
    </source>
</evidence>
<dbReference type="InterPro" id="IPR039859">
    <property type="entry name" value="PFA4/ZDH16/20/ERF2-like"/>
</dbReference>
<comment type="catalytic activity">
    <reaction evidence="7">
        <text>L-cysteinyl-[protein] + hexadecanoyl-CoA = S-hexadecanoyl-L-cysteinyl-[protein] + CoA</text>
        <dbReference type="Rhea" id="RHEA:36683"/>
        <dbReference type="Rhea" id="RHEA-COMP:10131"/>
        <dbReference type="Rhea" id="RHEA-COMP:11032"/>
        <dbReference type="ChEBI" id="CHEBI:29950"/>
        <dbReference type="ChEBI" id="CHEBI:57287"/>
        <dbReference type="ChEBI" id="CHEBI:57379"/>
        <dbReference type="ChEBI" id="CHEBI:74151"/>
        <dbReference type="EC" id="2.3.1.225"/>
    </reaction>
</comment>
<dbReference type="HOGENOM" id="CLU_048061_0_0_1"/>
<evidence type="ECO:0000313" key="9">
    <source>
        <dbReference type="EnsemblMetazoa" id="tetur14g02710.1"/>
    </source>
</evidence>
<keyword evidence="4 7" id="KW-1133">Transmembrane helix</keyword>
<dbReference type="STRING" id="32264.T1KLK0"/>
<dbReference type="InterPro" id="IPR001594">
    <property type="entry name" value="Palmitoyltrfase_DHHC"/>
</dbReference>
<evidence type="ECO:0000259" key="8">
    <source>
        <dbReference type="Pfam" id="PF01529"/>
    </source>
</evidence>
<feature type="transmembrane region" description="Helical" evidence="7">
    <location>
        <begin position="172"/>
        <end position="193"/>
    </location>
</feature>
<keyword evidence="3 7" id="KW-0812">Transmembrane</keyword>
<keyword evidence="5 7" id="KW-0472">Membrane</keyword>
<evidence type="ECO:0000256" key="3">
    <source>
        <dbReference type="ARBA" id="ARBA00022692"/>
    </source>
</evidence>
<protein>
    <recommendedName>
        <fullName evidence="7">Palmitoyltransferase</fullName>
        <ecNumber evidence="7">2.3.1.225</ecNumber>
    </recommendedName>
</protein>
<name>T1KLK0_TETUR</name>
<dbReference type="Pfam" id="PF01529">
    <property type="entry name" value="DHHC"/>
    <property type="match status" value="1"/>
</dbReference>
<evidence type="ECO:0000256" key="5">
    <source>
        <dbReference type="ARBA" id="ARBA00023136"/>
    </source>
</evidence>
<evidence type="ECO:0000256" key="1">
    <source>
        <dbReference type="ARBA" id="ARBA00004141"/>
    </source>
</evidence>
<keyword evidence="6 7" id="KW-0012">Acyltransferase</keyword>
<comment type="subcellular location">
    <subcellularLocation>
        <location evidence="1">Membrane</location>
        <topology evidence="1">Multi-pass membrane protein</topology>
    </subcellularLocation>
</comment>
<evidence type="ECO:0000256" key="7">
    <source>
        <dbReference type="RuleBase" id="RU079119"/>
    </source>
</evidence>
<keyword evidence="10" id="KW-1185">Reference proteome</keyword>
<evidence type="ECO:0000256" key="2">
    <source>
        <dbReference type="ARBA" id="ARBA00022679"/>
    </source>
</evidence>
<evidence type="ECO:0000256" key="6">
    <source>
        <dbReference type="ARBA" id="ARBA00023315"/>
    </source>
</evidence>
<feature type="domain" description="Palmitoyltransferase DHHC" evidence="8">
    <location>
        <begin position="91"/>
        <end position="210"/>
    </location>
</feature>
<reference evidence="9" key="2">
    <citation type="submission" date="2015-06" db="UniProtKB">
        <authorList>
            <consortium name="EnsemblMetazoa"/>
        </authorList>
    </citation>
    <scope>IDENTIFICATION</scope>
</reference>
<comment type="domain">
    <text evidence="7">The DHHC domain is required for palmitoyltransferase activity.</text>
</comment>
<keyword evidence="2 7" id="KW-0808">Transferase</keyword>
<organism evidence="9 10">
    <name type="scientific">Tetranychus urticae</name>
    <name type="common">Two-spotted spider mite</name>
    <dbReference type="NCBI Taxonomy" id="32264"/>
    <lineage>
        <taxon>Eukaryota</taxon>
        <taxon>Metazoa</taxon>
        <taxon>Ecdysozoa</taxon>
        <taxon>Arthropoda</taxon>
        <taxon>Chelicerata</taxon>
        <taxon>Arachnida</taxon>
        <taxon>Acari</taxon>
        <taxon>Acariformes</taxon>
        <taxon>Trombidiformes</taxon>
        <taxon>Prostigmata</taxon>
        <taxon>Eleutherengona</taxon>
        <taxon>Raphignathae</taxon>
        <taxon>Tetranychoidea</taxon>
        <taxon>Tetranychidae</taxon>
        <taxon>Tetranychus</taxon>
    </lineage>
</organism>
<dbReference type="PANTHER" id="PTHR12246">
    <property type="entry name" value="PALMITOYLTRANSFERASE ZDHHC16"/>
    <property type="match status" value="1"/>
</dbReference>
<sequence length="254" mass="29345">MNLSNNRHHHKSISRRRCDPCGVISPSFLSLVNGAIYQILIVFMVCSHLKASFSDPGIVLRPQHNLDFSHEALLHDRESFQSDFNRSNDSRWSVCSKCETYRPPLAHHCSICQRCIRKMDHHCPWINNCVGELNQKYFLQFLLYVALLSFYTIISILFELLHNRKQDKTKALHTIILLVESLLFGIFVIAVMADQMSTIFNGTTPVDKLRSNKPGSPKKPKKVRLREVCGTSSMLLWLIPCRDNMDKRHRQLVV</sequence>
<comment type="similarity">
    <text evidence="7">Belongs to the DHHC palmitoyltransferase family.</text>
</comment>